<feature type="region of interest" description="Disordered" evidence="1">
    <location>
        <begin position="1"/>
        <end position="112"/>
    </location>
</feature>
<comment type="caution">
    <text evidence="2">The sequence shown here is derived from an EMBL/GenBank/DDBJ whole genome shotgun (WGS) entry which is preliminary data.</text>
</comment>
<name>A0ABR1YES3_9PEZI</name>
<reference evidence="2 3" key="1">
    <citation type="submission" date="2024-04" db="EMBL/GenBank/DDBJ databases">
        <title>Phyllosticta paracitricarpa is synonymous to the EU quarantine fungus P. citricarpa based on phylogenomic analyses.</title>
        <authorList>
            <consortium name="Lawrence Berkeley National Laboratory"/>
            <person name="Van Ingen-Buijs V.A."/>
            <person name="Van Westerhoven A.C."/>
            <person name="Haridas S."/>
            <person name="Skiadas P."/>
            <person name="Martin F."/>
            <person name="Groenewald J.Z."/>
            <person name="Crous P.W."/>
            <person name="Seidl M.F."/>
        </authorList>
    </citation>
    <scope>NUCLEOTIDE SEQUENCE [LARGE SCALE GENOMIC DNA]</scope>
    <source>
        <strain evidence="2 3">CBS 123374</strain>
    </source>
</reference>
<accession>A0ABR1YES3</accession>
<evidence type="ECO:0000256" key="1">
    <source>
        <dbReference type="SAM" id="MobiDB-lite"/>
    </source>
</evidence>
<feature type="region of interest" description="Disordered" evidence="1">
    <location>
        <begin position="226"/>
        <end position="304"/>
    </location>
</feature>
<dbReference type="EMBL" id="JBBWRZ010000010">
    <property type="protein sequence ID" value="KAK8227452.1"/>
    <property type="molecule type" value="Genomic_DNA"/>
</dbReference>
<dbReference type="Proteomes" id="UP001492380">
    <property type="component" value="Unassembled WGS sequence"/>
</dbReference>
<sequence>MSSPSCRSVSSKPASILSDSPRSQRTKAKIRQGMMRASSSLKIKSGLESFSSFEDSDGTQCPGTNAAVSPDLTNNGEHFPDPPSAANDNEANTRKSPQEHPRMPEPRPCLQSRSLLQPDTASKHGVDSEMSSAKTFYSGIHQGYNIACGELNALFGEVRLESMSSGTRRENAQVELLQMLAITTKDRHTYKASIRQAFQICQDMEDRIVAERLWKKTAHITCEMEEEFGEHEQQSPAGSNDGRAPLTTTTEEDEDHSDHPDDSYAAPSMPHNPSATIHNDHSTRPRRTSPNVRQPDFFTGNNGSKEAHDQYVRMLHADVARRQEATDRFIANLEDDLAQRKHATDMYIAELEAKVRNLD</sequence>
<keyword evidence="3" id="KW-1185">Reference proteome</keyword>
<protein>
    <submittedName>
        <fullName evidence="2">Uncharacterized protein</fullName>
    </submittedName>
</protein>
<feature type="compositionally biased region" description="Low complexity" evidence="1">
    <location>
        <begin position="1"/>
        <end position="15"/>
    </location>
</feature>
<evidence type="ECO:0000313" key="3">
    <source>
        <dbReference type="Proteomes" id="UP001492380"/>
    </source>
</evidence>
<feature type="compositionally biased region" description="Basic and acidic residues" evidence="1">
    <location>
        <begin position="91"/>
        <end position="105"/>
    </location>
</feature>
<organism evidence="2 3">
    <name type="scientific">Phyllosticta capitalensis</name>
    <dbReference type="NCBI Taxonomy" id="121624"/>
    <lineage>
        <taxon>Eukaryota</taxon>
        <taxon>Fungi</taxon>
        <taxon>Dikarya</taxon>
        <taxon>Ascomycota</taxon>
        <taxon>Pezizomycotina</taxon>
        <taxon>Dothideomycetes</taxon>
        <taxon>Dothideomycetes incertae sedis</taxon>
        <taxon>Botryosphaeriales</taxon>
        <taxon>Phyllostictaceae</taxon>
        <taxon>Phyllosticta</taxon>
    </lineage>
</organism>
<feature type="compositionally biased region" description="Polar residues" evidence="1">
    <location>
        <begin position="37"/>
        <end position="76"/>
    </location>
</feature>
<gene>
    <name evidence="2" type="ORF">HDK90DRAFT_513975</name>
</gene>
<proteinExistence type="predicted"/>
<evidence type="ECO:0000313" key="2">
    <source>
        <dbReference type="EMBL" id="KAK8227452.1"/>
    </source>
</evidence>